<dbReference type="OrthoDB" id="4180887at2759"/>
<evidence type="ECO:0000313" key="2">
    <source>
        <dbReference type="EMBL" id="OAT08022.1"/>
    </source>
</evidence>
<proteinExistence type="predicted"/>
<dbReference type="Proteomes" id="UP000002038">
    <property type="component" value="Unassembled WGS sequence"/>
</dbReference>
<feature type="region of interest" description="Disordered" evidence="1">
    <location>
        <begin position="195"/>
        <end position="230"/>
    </location>
</feature>
<feature type="compositionally biased region" description="Basic and acidic residues" evidence="1">
    <location>
        <begin position="218"/>
        <end position="230"/>
    </location>
</feature>
<feature type="region of interest" description="Disordered" evidence="1">
    <location>
        <begin position="1"/>
        <end position="56"/>
    </location>
</feature>
<protein>
    <submittedName>
        <fullName evidence="2">Uncharacterized protein</fullName>
    </submittedName>
</protein>
<dbReference type="GeneID" id="8509823"/>
<evidence type="ECO:0000256" key="1">
    <source>
        <dbReference type="SAM" id="MobiDB-lite"/>
    </source>
</evidence>
<dbReference type="EMBL" id="GG657453">
    <property type="protein sequence ID" value="OAT08022.1"/>
    <property type="molecule type" value="Genomic_DNA"/>
</dbReference>
<dbReference type="KEGG" id="bgh:BDBG_04019"/>
<reference evidence="3" key="1">
    <citation type="journal article" date="2015" name="PLoS Genet.">
        <title>The dynamic genome and transcriptome of the human fungal pathogen Blastomyces and close relative Emmonsia.</title>
        <authorList>
            <person name="Munoz J.F."/>
            <person name="Gauthier G.M."/>
            <person name="Desjardins C.A."/>
            <person name="Gallo J.E."/>
            <person name="Holder J."/>
            <person name="Sullivan T.D."/>
            <person name="Marty A.J."/>
            <person name="Carmen J.C."/>
            <person name="Chen Z."/>
            <person name="Ding L."/>
            <person name="Gujja S."/>
            <person name="Magrini V."/>
            <person name="Misas E."/>
            <person name="Mitreva M."/>
            <person name="Priest M."/>
            <person name="Saif S."/>
            <person name="Whiston E.A."/>
            <person name="Young S."/>
            <person name="Zeng Q."/>
            <person name="Goldman W.E."/>
            <person name="Mardis E.R."/>
            <person name="Taylor J.W."/>
            <person name="McEwen J.G."/>
            <person name="Clay O.K."/>
            <person name="Klein B.S."/>
            <person name="Cuomo C.A."/>
        </authorList>
    </citation>
    <scope>NUCLEOTIDE SEQUENCE [LARGE SCALE GENOMIC DNA]</scope>
    <source>
        <strain evidence="3">SLH14081</strain>
    </source>
</reference>
<dbReference type="AlphaFoldDB" id="A0A179UNN2"/>
<gene>
    <name evidence="2" type="ORF">BDBG_04019</name>
</gene>
<organism evidence="2 3">
    <name type="scientific">Blastomyces gilchristii (strain SLH14081)</name>
    <name type="common">Blastomyces dermatitidis</name>
    <dbReference type="NCBI Taxonomy" id="559298"/>
    <lineage>
        <taxon>Eukaryota</taxon>
        <taxon>Fungi</taxon>
        <taxon>Dikarya</taxon>
        <taxon>Ascomycota</taxon>
        <taxon>Pezizomycotina</taxon>
        <taxon>Eurotiomycetes</taxon>
        <taxon>Eurotiomycetidae</taxon>
        <taxon>Onygenales</taxon>
        <taxon>Ajellomycetaceae</taxon>
        <taxon>Blastomyces</taxon>
    </lineage>
</organism>
<evidence type="ECO:0000313" key="3">
    <source>
        <dbReference type="Proteomes" id="UP000002038"/>
    </source>
</evidence>
<dbReference type="RefSeq" id="XP_002625960.1">
    <property type="nucleotide sequence ID" value="XM_002625914.1"/>
</dbReference>
<accession>A0A179UNN2</accession>
<feature type="compositionally biased region" description="Basic and acidic residues" evidence="1">
    <location>
        <begin position="47"/>
        <end position="56"/>
    </location>
</feature>
<dbReference type="VEuPathDB" id="FungiDB:BDBG_04019"/>
<name>A0A179UNN2_BLAGS</name>
<sequence length="289" mass="30265">MGSQYAAPLGDVRNIQTNDSAENALKQDATNEIHRSLNNASSVSVARDQHQSLEEKSLAPAKPCVLSCQMNNTSKPHTATSTSMPHNPALECVIPRDSSRGSAPPPPLPPHPLGIVGWVARQENVGPTTHSPLAEVGFASFAPSPTFPKASSTGFPGLASMQTYSPAGVISSFGNIEGCAGIIARPTHMLSGCPCPQSQTSQDHNAVLGMSGSSSVDGGRHNDSESRGRLESDLADDVLAAAAAAAVEEPQPQNLKFGDLDVDSIDLNAAVFYFWCSIRRGQPAPAFQL</sequence>
<keyword evidence="3" id="KW-1185">Reference proteome</keyword>